<dbReference type="Proteomes" id="UP000214688">
    <property type="component" value="Chromosome"/>
</dbReference>
<evidence type="ECO:0000313" key="1">
    <source>
        <dbReference type="EMBL" id="ASS75913.1"/>
    </source>
</evidence>
<proteinExistence type="predicted"/>
<dbReference type="RefSeq" id="WP_094237152.1">
    <property type="nucleotide sequence ID" value="NZ_CP022657.1"/>
</dbReference>
<name>A0A223D3A1_9BACL</name>
<keyword evidence="2" id="KW-1185">Reference proteome</keyword>
<dbReference type="OrthoDB" id="2382223at2"/>
<dbReference type="AlphaFoldDB" id="A0A223D3A1"/>
<organism evidence="1 2">
    <name type="scientific">Tumebacillus algifaecis</name>
    <dbReference type="NCBI Taxonomy" id="1214604"/>
    <lineage>
        <taxon>Bacteria</taxon>
        <taxon>Bacillati</taxon>
        <taxon>Bacillota</taxon>
        <taxon>Bacilli</taxon>
        <taxon>Bacillales</taxon>
        <taxon>Alicyclobacillaceae</taxon>
        <taxon>Tumebacillus</taxon>
    </lineage>
</organism>
<gene>
    <name evidence="1" type="ORF">CIG75_13725</name>
</gene>
<protein>
    <submittedName>
        <fullName evidence="1">Uncharacterized protein</fullName>
    </submittedName>
</protein>
<evidence type="ECO:0000313" key="2">
    <source>
        <dbReference type="Proteomes" id="UP000214688"/>
    </source>
</evidence>
<reference evidence="1 2" key="1">
    <citation type="journal article" date="2015" name="Int. J. Syst. Evol. Microbiol.">
        <title>Tumebacillus algifaecis sp. nov., isolated from decomposing algal scum.</title>
        <authorList>
            <person name="Wu Y.F."/>
            <person name="Zhang B."/>
            <person name="Xing P."/>
            <person name="Wu Q.L."/>
            <person name="Liu S.J."/>
        </authorList>
    </citation>
    <scope>NUCLEOTIDE SEQUENCE [LARGE SCALE GENOMIC DNA]</scope>
    <source>
        <strain evidence="1 2">THMBR28</strain>
    </source>
</reference>
<dbReference type="EMBL" id="CP022657">
    <property type="protein sequence ID" value="ASS75913.1"/>
    <property type="molecule type" value="Genomic_DNA"/>
</dbReference>
<sequence length="69" mass="7966">MDWMEQLQASLQESDTVQLSIDGQIWTVKQQAAGYTFTNHFGREEEFDSEADLINALQSWYENPVLVVL</sequence>
<dbReference type="KEGG" id="tab:CIG75_13725"/>
<accession>A0A223D3A1</accession>